<evidence type="ECO:0000256" key="3">
    <source>
        <dbReference type="ARBA" id="ARBA00022723"/>
    </source>
</evidence>
<dbReference type="CDD" id="cd02503">
    <property type="entry name" value="MobA"/>
    <property type="match status" value="1"/>
</dbReference>
<dbReference type="InterPro" id="IPR029044">
    <property type="entry name" value="Nucleotide-diphossugar_trans"/>
</dbReference>
<dbReference type="AlphaFoldDB" id="W7QB16"/>
<organism evidence="9 10">
    <name type="scientific">Catenovulum agarivorans DS-2</name>
    <dbReference type="NCBI Taxonomy" id="1328313"/>
    <lineage>
        <taxon>Bacteria</taxon>
        <taxon>Pseudomonadati</taxon>
        <taxon>Pseudomonadota</taxon>
        <taxon>Gammaproteobacteria</taxon>
        <taxon>Alteromonadales</taxon>
        <taxon>Alteromonadaceae</taxon>
        <taxon>Catenovulum</taxon>
    </lineage>
</organism>
<dbReference type="eggNOG" id="COG0746">
    <property type="taxonomic scope" value="Bacteria"/>
</dbReference>
<dbReference type="Proteomes" id="UP000019276">
    <property type="component" value="Unassembled WGS sequence"/>
</dbReference>
<evidence type="ECO:0000256" key="5">
    <source>
        <dbReference type="ARBA" id="ARBA00022842"/>
    </source>
</evidence>
<keyword evidence="2" id="KW-0808">Transferase</keyword>
<dbReference type="Pfam" id="PF12804">
    <property type="entry name" value="NTP_transf_3"/>
    <property type="match status" value="1"/>
</dbReference>
<dbReference type="GO" id="GO:0046872">
    <property type="term" value="F:metal ion binding"/>
    <property type="evidence" value="ECO:0007669"/>
    <property type="project" value="UniProtKB-KW"/>
</dbReference>
<evidence type="ECO:0000256" key="7">
    <source>
        <dbReference type="ARBA" id="ARBA00023150"/>
    </source>
</evidence>
<keyword evidence="3" id="KW-0479">Metal-binding</keyword>
<dbReference type="EMBL" id="ARZY01000016">
    <property type="protein sequence ID" value="EWH10049.1"/>
    <property type="molecule type" value="Genomic_DNA"/>
</dbReference>
<evidence type="ECO:0000313" key="10">
    <source>
        <dbReference type="Proteomes" id="UP000019276"/>
    </source>
</evidence>
<dbReference type="OrthoDB" id="9788394at2"/>
<evidence type="ECO:0000313" key="9">
    <source>
        <dbReference type="EMBL" id="EWH10049.1"/>
    </source>
</evidence>
<dbReference type="SUPFAM" id="SSF53448">
    <property type="entry name" value="Nucleotide-diphospho-sugar transferases"/>
    <property type="match status" value="1"/>
</dbReference>
<dbReference type="InterPro" id="IPR025877">
    <property type="entry name" value="MobA-like_NTP_Trfase"/>
</dbReference>
<keyword evidence="7" id="KW-0501">Molybdenum cofactor biosynthesis</keyword>
<dbReference type="InterPro" id="IPR013482">
    <property type="entry name" value="Molybde_CF_guanTrfase"/>
</dbReference>
<dbReference type="GO" id="GO:0005525">
    <property type="term" value="F:GTP binding"/>
    <property type="evidence" value="ECO:0007669"/>
    <property type="project" value="UniProtKB-KW"/>
</dbReference>
<feature type="domain" description="MobA-like NTP transferase" evidence="8">
    <location>
        <begin position="5"/>
        <end position="157"/>
    </location>
</feature>
<keyword evidence="5" id="KW-0460">Magnesium</keyword>
<comment type="caution">
    <text evidence="9">The sequence shown here is derived from an EMBL/GenBank/DDBJ whole genome shotgun (WGS) entry which is preliminary data.</text>
</comment>
<dbReference type="PANTHER" id="PTHR19136">
    <property type="entry name" value="MOLYBDENUM COFACTOR GUANYLYLTRANSFERASE"/>
    <property type="match status" value="1"/>
</dbReference>
<keyword evidence="1" id="KW-0963">Cytoplasm</keyword>
<dbReference type="Gene3D" id="3.90.550.10">
    <property type="entry name" value="Spore Coat Polysaccharide Biosynthesis Protein SpsA, Chain A"/>
    <property type="match status" value="1"/>
</dbReference>
<evidence type="ECO:0000256" key="1">
    <source>
        <dbReference type="ARBA" id="ARBA00022490"/>
    </source>
</evidence>
<dbReference type="GO" id="GO:0016779">
    <property type="term" value="F:nucleotidyltransferase activity"/>
    <property type="evidence" value="ECO:0007669"/>
    <property type="project" value="TreeGrafter"/>
</dbReference>
<evidence type="ECO:0000259" key="8">
    <source>
        <dbReference type="Pfam" id="PF12804"/>
    </source>
</evidence>
<dbReference type="RefSeq" id="WP_152537587.1">
    <property type="nucleotide sequence ID" value="NZ_ARZY01000016.1"/>
</dbReference>
<evidence type="ECO:0000256" key="2">
    <source>
        <dbReference type="ARBA" id="ARBA00022679"/>
    </source>
</evidence>
<keyword evidence="4" id="KW-0547">Nucleotide-binding</keyword>
<evidence type="ECO:0000256" key="6">
    <source>
        <dbReference type="ARBA" id="ARBA00023134"/>
    </source>
</evidence>
<dbReference type="PANTHER" id="PTHR19136:SF81">
    <property type="entry name" value="MOLYBDENUM COFACTOR GUANYLYLTRANSFERASE"/>
    <property type="match status" value="1"/>
</dbReference>
<gene>
    <name evidence="9" type="ORF">DS2_09662</name>
</gene>
<name>W7QB16_9ALTE</name>
<accession>W7QB16</accession>
<evidence type="ECO:0000256" key="4">
    <source>
        <dbReference type="ARBA" id="ARBA00022741"/>
    </source>
</evidence>
<dbReference type="PATRIC" id="fig|1328313.3.peg.1977"/>
<reference evidence="9 10" key="1">
    <citation type="journal article" date="2014" name="Genome Announc.">
        <title>Draft Genome Sequence of the Agar-Degrading Bacterium Catenovulum sp. Strain DS-2, Isolated from Intestines of Haliotis diversicolor.</title>
        <authorList>
            <person name="Shan D."/>
            <person name="Li X."/>
            <person name="Gu Z."/>
            <person name="Wei G."/>
            <person name="Gao Z."/>
            <person name="Shao Z."/>
        </authorList>
    </citation>
    <scope>NUCLEOTIDE SEQUENCE [LARGE SCALE GENOMIC DNA]</scope>
    <source>
        <strain evidence="9 10">DS-2</strain>
    </source>
</reference>
<dbReference type="STRING" id="1328313.DS2_09662"/>
<protein>
    <submittedName>
        <fullName evidence="9">Molybdopterin guanine dinucleotide synthase</fullName>
    </submittedName>
</protein>
<sequence length="206" mass="23055">MSLDVLILAGGRSSRMGQDKALLQLDAQANLLQHLVSLVSELSVNHIYISRPFQQQLADSQLCQALISDKLTFIYDKEEYLGPLAGIQTCLQFIQIAKNTDQQLLVIPIDMPALNSRDLAQLIASSGELKTSLYYADHFLPVVFYDLAQLSQVLNQIMLAASNQRSFKTLLAKLSAKTIAVSAQRRTRLVNLNTSEQWQTYLQSRN</sequence>
<keyword evidence="10" id="KW-1185">Reference proteome</keyword>
<keyword evidence="6" id="KW-0342">GTP-binding</keyword>
<dbReference type="GO" id="GO:1902758">
    <property type="term" value="P:bis(molybdopterin guanine dinucleotide)molybdenum biosynthetic process"/>
    <property type="evidence" value="ECO:0007669"/>
    <property type="project" value="TreeGrafter"/>
</dbReference>
<proteinExistence type="predicted"/>